<keyword evidence="3" id="KW-1185">Reference proteome</keyword>
<feature type="non-terminal residue" evidence="2">
    <location>
        <position position="1"/>
    </location>
</feature>
<keyword evidence="1" id="KW-1133">Transmembrane helix</keyword>
<dbReference type="EMBL" id="CALNXI010002631">
    <property type="protein sequence ID" value="CAH3189561.1"/>
    <property type="molecule type" value="Genomic_DNA"/>
</dbReference>
<keyword evidence="1" id="KW-0812">Transmembrane</keyword>
<protein>
    <submittedName>
        <fullName evidence="2">Uncharacterized protein</fullName>
    </submittedName>
</protein>
<sequence length="278" mass="31173">GDACYISQVTVHVGEDAKLLFCRSANDTSKHFRGYRVWKNEDTNIFITLSSAIGTGNCTENATLREFCTSRTVFSAHNQTHLLLKIKNTIQTDEGLYGVGTVFENLSGNHLEKTNLSVIELKFDGMSTVPTSLISTIKSDQPTGSYSSTSSTPTSASAFIPIFPMANILFGYFLLFEIIVWKLCLGSKSHMFFHRFDMTMLYKGFIGAKERWSQMFFILNIFIYFHYTFVCERIIIVDYLRKLDIVTSGVVIAALRFGHLTMIGTARTARSASSAFSL</sequence>
<evidence type="ECO:0000313" key="3">
    <source>
        <dbReference type="Proteomes" id="UP001159427"/>
    </source>
</evidence>
<dbReference type="Proteomes" id="UP001159427">
    <property type="component" value="Unassembled WGS sequence"/>
</dbReference>
<name>A0ABN8SF87_9CNID</name>
<comment type="caution">
    <text evidence="2">The sequence shown here is derived from an EMBL/GenBank/DDBJ whole genome shotgun (WGS) entry which is preliminary data.</text>
</comment>
<feature type="transmembrane region" description="Helical" evidence="1">
    <location>
        <begin position="158"/>
        <end position="185"/>
    </location>
</feature>
<evidence type="ECO:0000313" key="2">
    <source>
        <dbReference type="EMBL" id="CAH3189561.1"/>
    </source>
</evidence>
<proteinExistence type="predicted"/>
<keyword evidence="1" id="KW-0472">Membrane</keyword>
<evidence type="ECO:0000256" key="1">
    <source>
        <dbReference type="SAM" id="Phobius"/>
    </source>
</evidence>
<gene>
    <name evidence="2" type="ORF">PEVE_00019519</name>
</gene>
<feature type="transmembrane region" description="Helical" evidence="1">
    <location>
        <begin position="216"/>
        <end position="237"/>
    </location>
</feature>
<organism evidence="2 3">
    <name type="scientific">Porites evermanni</name>
    <dbReference type="NCBI Taxonomy" id="104178"/>
    <lineage>
        <taxon>Eukaryota</taxon>
        <taxon>Metazoa</taxon>
        <taxon>Cnidaria</taxon>
        <taxon>Anthozoa</taxon>
        <taxon>Hexacorallia</taxon>
        <taxon>Scleractinia</taxon>
        <taxon>Fungiina</taxon>
        <taxon>Poritidae</taxon>
        <taxon>Porites</taxon>
    </lineage>
</organism>
<accession>A0ABN8SF87</accession>
<feature type="non-terminal residue" evidence="2">
    <location>
        <position position="278"/>
    </location>
</feature>
<reference evidence="2 3" key="1">
    <citation type="submission" date="2022-05" db="EMBL/GenBank/DDBJ databases">
        <authorList>
            <consortium name="Genoscope - CEA"/>
            <person name="William W."/>
        </authorList>
    </citation>
    <scope>NUCLEOTIDE SEQUENCE [LARGE SCALE GENOMIC DNA]</scope>
</reference>